<dbReference type="OrthoDB" id="2541898at2"/>
<evidence type="ECO:0000313" key="4">
    <source>
        <dbReference type="EMBL" id="PYF08321.1"/>
    </source>
</evidence>
<evidence type="ECO:0000259" key="2">
    <source>
        <dbReference type="Pfam" id="PF13786"/>
    </source>
</evidence>
<accession>A0A318TTX5</accession>
<dbReference type="EMBL" id="QJTJ01000002">
    <property type="protein sequence ID" value="PYF08321.1"/>
    <property type="molecule type" value="Genomic_DNA"/>
</dbReference>
<dbReference type="Gene3D" id="2.60.40.1640">
    <property type="entry name" value="Conserved domain protein"/>
    <property type="match status" value="1"/>
</dbReference>
<feature type="domain" description="DUF5643" evidence="3">
    <location>
        <begin position="221"/>
        <end position="338"/>
    </location>
</feature>
<gene>
    <name evidence="4" type="ORF">BJ095_10286</name>
</gene>
<evidence type="ECO:0000259" key="3">
    <source>
        <dbReference type="Pfam" id="PF18705"/>
    </source>
</evidence>
<keyword evidence="1" id="KW-0812">Transmembrane</keyword>
<dbReference type="InterPro" id="IPR025436">
    <property type="entry name" value="DUF4179"/>
</dbReference>
<reference evidence="4 5" key="1">
    <citation type="submission" date="2018-06" db="EMBL/GenBank/DDBJ databases">
        <title>Genomic Encyclopedia of Archaeal and Bacterial Type Strains, Phase II (KMG-II): from individual species to whole genera.</title>
        <authorList>
            <person name="Goeker M."/>
        </authorList>
    </citation>
    <scope>NUCLEOTIDE SEQUENCE [LARGE SCALE GENOMIC DNA]</scope>
    <source>
        <strain evidence="4 5">KACC 16626</strain>
    </source>
</reference>
<keyword evidence="5" id="KW-1185">Reference proteome</keyword>
<evidence type="ECO:0000313" key="5">
    <source>
        <dbReference type="Proteomes" id="UP000247416"/>
    </source>
</evidence>
<dbReference type="InterPro" id="IPR040680">
    <property type="entry name" value="DUF5643"/>
</dbReference>
<name>A0A318TTX5_9BACL</name>
<dbReference type="RefSeq" id="WP_107931955.1">
    <property type="nucleotide sequence ID" value="NZ_PYWJ01000001.1"/>
</dbReference>
<dbReference type="Pfam" id="PF13786">
    <property type="entry name" value="DUF4179"/>
    <property type="match status" value="1"/>
</dbReference>
<sequence>MTEKEWLDLDIDQLELLDVTEFEKTRVKQYVVKKRKKTSLLRNIAVASIIIISATTASGFAFPSLASQLPFMDNVIQLFNVEEHRYEAFEDFSTDFNLTQSSNGINIMIDDAVYDGTNITVTYAIETEHDFGKTMQEKAPNWFDVTGSHALGGTEEIKQISDTSYIGISTFTPSFENDVYPEKVEVTWTPKAFISLANDLEVEGDWSFSFSLERLKGDLQHVNQKVGQEGINFTLQTIEFTDVSTVITYEQVVTDELVSKWPMVTPTFRIKDNLGHVYVDGTNGGGVSRENGKLYNGTTAFGKIQDGASQLIITPIEIASEMSGLTHTEIELEPIVIDLK</sequence>
<proteinExistence type="predicted"/>
<comment type="caution">
    <text evidence="4">The sequence shown here is derived from an EMBL/GenBank/DDBJ whole genome shotgun (WGS) entry which is preliminary data.</text>
</comment>
<keyword evidence="1" id="KW-1133">Transmembrane helix</keyword>
<feature type="domain" description="DUF4179" evidence="2">
    <location>
        <begin position="37"/>
        <end position="126"/>
    </location>
</feature>
<dbReference type="AlphaFoldDB" id="A0A318TTX5"/>
<dbReference type="Pfam" id="PF18705">
    <property type="entry name" value="DUF5643"/>
    <property type="match status" value="1"/>
</dbReference>
<organism evidence="4 5">
    <name type="scientific">Ureibacillus chungkukjangi</name>
    <dbReference type="NCBI Taxonomy" id="1202712"/>
    <lineage>
        <taxon>Bacteria</taxon>
        <taxon>Bacillati</taxon>
        <taxon>Bacillota</taxon>
        <taxon>Bacilli</taxon>
        <taxon>Bacillales</taxon>
        <taxon>Caryophanaceae</taxon>
        <taxon>Ureibacillus</taxon>
    </lineage>
</organism>
<dbReference type="Proteomes" id="UP000247416">
    <property type="component" value="Unassembled WGS sequence"/>
</dbReference>
<evidence type="ECO:0000256" key="1">
    <source>
        <dbReference type="SAM" id="Phobius"/>
    </source>
</evidence>
<dbReference type="Gene3D" id="2.60.40.1630">
    <property type="entry name" value="bacillus anthracis domain"/>
    <property type="match status" value="1"/>
</dbReference>
<protein>
    <submittedName>
        <fullName evidence="4">Uncharacterized protein DUF4179</fullName>
    </submittedName>
</protein>
<keyword evidence="1" id="KW-0472">Membrane</keyword>
<feature type="transmembrane region" description="Helical" evidence="1">
    <location>
        <begin position="40"/>
        <end position="62"/>
    </location>
</feature>